<dbReference type="GeneID" id="128199694"/>
<gene>
    <name evidence="6" type="primary">LOC128199694</name>
</gene>
<dbReference type="InterPro" id="IPR006600">
    <property type="entry name" value="HTH_CenpB_DNA-bd_dom"/>
</dbReference>
<keyword evidence="3" id="KW-0539">Nucleus</keyword>
<comment type="subcellular location">
    <subcellularLocation>
        <location evidence="1">Nucleus</location>
    </subcellularLocation>
</comment>
<dbReference type="PROSITE" id="PS51253">
    <property type="entry name" value="HTH_CENPB"/>
    <property type="match status" value="1"/>
</dbReference>
<reference evidence="6" key="1">
    <citation type="submission" date="2025-08" db="UniProtKB">
        <authorList>
            <consortium name="RefSeq"/>
        </authorList>
    </citation>
    <scope>IDENTIFICATION</scope>
</reference>
<evidence type="ECO:0000256" key="2">
    <source>
        <dbReference type="ARBA" id="ARBA00023125"/>
    </source>
</evidence>
<organism evidence="5 6">
    <name type="scientific">Bicyclus anynana</name>
    <name type="common">Squinting bush brown butterfly</name>
    <dbReference type="NCBI Taxonomy" id="110368"/>
    <lineage>
        <taxon>Eukaryota</taxon>
        <taxon>Metazoa</taxon>
        <taxon>Ecdysozoa</taxon>
        <taxon>Arthropoda</taxon>
        <taxon>Hexapoda</taxon>
        <taxon>Insecta</taxon>
        <taxon>Pterygota</taxon>
        <taxon>Neoptera</taxon>
        <taxon>Endopterygota</taxon>
        <taxon>Lepidoptera</taxon>
        <taxon>Glossata</taxon>
        <taxon>Ditrysia</taxon>
        <taxon>Papilionoidea</taxon>
        <taxon>Nymphalidae</taxon>
        <taxon>Satyrinae</taxon>
        <taxon>Satyrini</taxon>
        <taxon>Mycalesina</taxon>
        <taxon>Bicyclus</taxon>
    </lineage>
</organism>
<dbReference type="InterPro" id="IPR004875">
    <property type="entry name" value="DDE_SF_endonuclease_dom"/>
</dbReference>
<dbReference type="Gene3D" id="1.10.10.60">
    <property type="entry name" value="Homeodomain-like"/>
    <property type="match status" value="2"/>
</dbReference>
<proteinExistence type="predicted"/>
<dbReference type="Gene3D" id="3.30.420.10">
    <property type="entry name" value="Ribonuclease H-like superfamily/Ribonuclease H"/>
    <property type="match status" value="1"/>
</dbReference>
<dbReference type="InterPro" id="IPR007889">
    <property type="entry name" value="HTH_Psq"/>
</dbReference>
<evidence type="ECO:0000313" key="5">
    <source>
        <dbReference type="Proteomes" id="UP001652582"/>
    </source>
</evidence>
<feature type="domain" description="HTH CENPB-type" evidence="4">
    <location>
        <begin position="61"/>
        <end position="131"/>
    </location>
</feature>
<dbReference type="PANTHER" id="PTHR19303">
    <property type="entry name" value="TRANSPOSON"/>
    <property type="match status" value="1"/>
</dbReference>
<evidence type="ECO:0000256" key="1">
    <source>
        <dbReference type="ARBA" id="ARBA00004123"/>
    </source>
</evidence>
<dbReference type="Pfam" id="PF03221">
    <property type="entry name" value="HTH_Tnp_Tc5"/>
    <property type="match status" value="1"/>
</dbReference>
<evidence type="ECO:0000256" key="3">
    <source>
        <dbReference type="ARBA" id="ARBA00023242"/>
    </source>
</evidence>
<dbReference type="Pfam" id="PF04218">
    <property type="entry name" value="CENP-B_N"/>
    <property type="match status" value="1"/>
</dbReference>
<keyword evidence="2" id="KW-0238">DNA-binding</keyword>
<dbReference type="InterPro" id="IPR036397">
    <property type="entry name" value="RNaseH_sf"/>
</dbReference>
<keyword evidence="5" id="KW-1185">Reference proteome</keyword>
<dbReference type="SMART" id="SM00674">
    <property type="entry name" value="CENPB"/>
    <property type="match status" value="1"/>
</dbReference>
<dbReference type="Pfam" id="PF03184">
    <property type="entry name" value="DDE_1"/>
    <property type="match status" value="1"/>
</dbReference>
<dbReference type="InterPro" id="IPR050863">
    <property type="entry name" value="CenT-Element_Derived"/>
</dbReference>
<dbReference type="SUPFAM" id="SSF46689">
    <property type="entry name" value="Homeodomain-like"/>
    <property type="match status" value="2"/>
</dbReference>
<sequence length="583" mass="67424">MSASKRKPISIEEKSRIISKIESGVPNKDLVKEYGVRHSTISSIWKARDKIKTLYDKNCLKMKRSRTTKHAKIEDAVLKWYRHQRTNNVPINGPMLQQKANELAQRFDEDFVFTPSWVQRFRARHGIVGRITSVEVASVDKGTVDNWMTQKWPTIWEGYRPEDIFNADETGLFYNMKPDRISKFKGENCSGGKMAETRLTIMVAANMTGSCKRKLLVIGNYKTPECFKTGSLPVIYENNVKSWMTLEIFERWLRNWDDELKANNKKVLLLVNTCAAHMAVTNLKFIKLVFLPSNVLQPMDQGVIRCIKSNYRKLQVLQLLQNLETNNEKSLTVLDAILMVAEAWENVSRKTIADCFIQAGFTSMHDDDEEDNISLCQLAQNLRPALSTTEANEFIDVDKSVAICEATTEDHVRVQIVKEEYDKQEYSEEQLTVPELDRTLNDAPVTVDNIVRKVQVVKEEYDDEEYFEELFTESTLDDAPATEDPLNDGLNAYAQTDDIVQVREVQEFQEEYDNHENSEKQFTMPTLNDCLNAVSVLRKIFLFNDNFHMQGNYDDTLIRIQRELQNVYARQKCSKQAKMHIEK</sequence>
<evidence type="ECO:0000313" key="6">
    <source>
        <dbReference type="RefSeq" id="XP_052746342.1"/>
    </source>
</evidence>
<protein>
    <submittedName>
        <fullName evidence="6">Tigger transposable element-derived protein 4-like</fullName>
    </submittedName>
</protein>
<dbReference type="InterPro" id="IPR009057">
    <property type="entry name" value="Homeodomain-like_sf"/>
</dbReference>
<dbReference type="RefSeq" id="XP_052746342.1">
    <property type="nucleotide sequence ID" value="XM_052890382.1"/>
</dbReference>
<dbReference type="Proteomes" id="UP001652582">
    <property type="component" value="Chromosome 27"/>
</dbReference>
<name>A0ABM3M5N1_BICAN</name>
<evidence type="ECO:0000259" key="4">
    <source>
        <dbReference type="PROSITE" id="PS51253"/>
    </source>
</evidence>
<dbReference type="PANTHER" id="PTHR19303:SF73">
    <property type="entry name" value="PROTEIN PDC2"/>
    <property type="match status" value="1"/>
</dbReference>
<accession>A0ABM3M5N1</accession>